<gene>
    <name evidence="2" type="ORF">BRARA_C00850</name>
</gene>
<dbReference type="InterPro" id="IPR050232">
    <property type="entry name" value="FBL13/AtMIF1-like"/>
</dbReference>
<dbReference type="Pfam" id="PF07723">
    <property type="entry name" value="LRR_2"/>
    <property type="match status" value="1"/>
</dbReference>
<dbReference type="AlphaFoldDB" id="A0A397ZSY6"/>
<proteinExistence type="predicted"/>
<dbReference type="Pfam" id="PF08387">
    <property type="entry name" value="FBD"/>
    <property type="match status" value="1"/>
</dbReference>
<reference evidence="2 3" key="1">
    <citation type="submission" date="2018-06" db="EMBL/GenBank/DDBJ databases">
        <title>WGS assembly of Brassica rapa FPsc.</title>
        <authorList>
            <person name="Bowman J."/>
            <person name="Kohchi T."/>
            <person name="Yamato K."/>
            <person name="Jenkins J."/>
            <person name="Shu S."/>
            <person name="Ishizaki K."/>
            <person name="Yamaoka S."/>
            <person name="Nishihama R."/>
            <person name="Nakamura Y."/>
            <person name="Berger F."/>
            <person name="Adam C."/>
            <person name="Aki S."/>
            <person name="Althoff F."/>
            <person name="Araki T."/>
            <person name="Arteaga-Vazquez M."/>
            <person name="Balasubrmanian S."/>
            <person name="Bauer D."/>
            <person name="Boehm C."/>
            <person name="Briginshaw L."/>
            <person name="Caballero-Perez J."/>
            <person name="Catarino B."/>
            <person name="Chen F."/>
            <person name="Chiyoda S."/>
            <person name="Chovatia M."/>
            <person name="Davies K."/>
            <person name="Delmans M."/>
            <person name="Demura T."/>
            <person name="Dierschke T."/>
            <person name="Dolan L."/>
            <person name="Dorantes-Acosta A."/>
            <person name="Eklund D."/>
            <person name="Florent S."/>
            <person name="Flores-Sandoval E."/>
            <person name="Fujiyama A."/>
            <person name="Fukuzawa H."/>
            <person name="Galik B."/>
            <person name="Grimanelli D."/>
            <person name="Grimwood J."/>
            <person name="Grossniklaus U."/>
            <person name="Hamada T."/>
            <person name="Haseloff J."/>
            <person name="Hetherington A."/>
            <person name="Higo A."/>
            <person name="Hirakawa Y."/>
            <person name="Hundley H."/>
            <person name="Ikeda Y."/>
            <person name="Inoue K."/>
            <person name="Inoue S."/>
            <person name="Ishida S."/>
            <person name="Jia Q."/>
            <person name="Kakita M."/>
            <person name="Kanazawa T."/>
            <person name="Kawai Y."/>
            <person name="Kawashima T."/>
            <person name="Kennedy M."/>
            <person name="Kinose K."/>
            <person name="Kinoshita T."/>
            <person name="Kohara Y."/>
            <person name="Koide E."/>
            <person name="Komatsu K."/>
            <person name="Kopischke S."/>
            <person name="Kubo M."/>
            <person name="Kyozuka J."/>
            <person name="Lagercrantz U."/>
            <person name="Lin S."/>
            <person name="Lindquist E."/>
            <person name="Lipzen A."/>
            <person name="Lu C."/>
            <person name="Luna E."/>
            <person name="Martienssen R."/>
            <person name="Minamino N."/>
            <person name="Mizutani M."/>
            <person name="Mizutani M."/>
            <person name="Mochizuki N."/>
            <person name="Monte I."/>
            <person name="Mosher R."/>
            <person name="Nagasaki H."/>
            <person name="Nakagami H."/>
            <person name="Naramoto S."/>
            <person name="Nishitani K."/>
            <person name="Ohtani M."/>
            <person name="Okamoto T."/>
            <person name="Okumura M."/>
            <person name="Phillips J."/>
            <person name="Pollak B."/>
            <person name="Reinders A."/>
            <person name="Roevekamp M."/>
            <person name="Sano R."/>
            <person name="Sawa S."/>
            <person name="Schmid M."/>
            <person name="Shirakawa M."/>
            <person name="Solano R."/>
            <person name="Spunde A."/>
            <person name="Suetsugu N."/>
            <person name="Sugano S."/>
            <person name="Sugiyama A."/>
            <person name="Sun R."/>
            <person name="Suzuki Y."/>
            <person name="Takenaka M."/>
            <person name="Takezawa D."/>
            <person name="Tomogane H."/>
            <person name="Tsuzuki M."/>
            <person name="Ueda T."/>
            <person name="Umeda M."/>
            <person name="Ward J."/>
            <person name="Watanabe Y."/>
            <person name="Yazaki K."/>
            <person name="Yokoyama R."/>
            <person name="Yoshitake Y."/>
            <person name="Yotsui I."/>
            <person name="Zachgo S."/>
            <person name="Schmutz J."/>
        </authorList>
    </citation>
    <scope>NUCLEOTIDE SEQUENCE [LARGE SCALE GENOMIC DNA]</scope>
    <source>
        <strain evidence="3">cv. B-3</strain>
    </source>
</reference>
<protein>
    <recommendedName>
        <fullName evidence="1">FBD domain-containing protein</fullName>
    </recommendedName>
</protein>
<accession>A0A397ZSY6</accession>
<dbReference type="InterPro" id="IPR006566">
    <property type="entry name" value="FBD"/>
</dbReference>
<dbReference type="Proteomes" id="UP000264353">
    <property type="component" value="Chromosome A3"/>
</dbReference>
<dbReference type="SUPFAM" id="SSF81383">
    <property type="entry name" value="F-box domain"/>
    <property type="match status" value="1"/>
</dbReference>
<dbReference type="InterPro" id="IPR013101">
    <property type="entry name" value="LRR_PRU1-like"/>
</dbReference>
<dbReference type="EMBL" id="CM010630">
    <property type="protein sequence ID" value="RID68707.1"/>
    <property type="molecule type" value="Genomic_DNA"/>
</dbReference>
<evidence type="ECO:0000313" key="2">
    <source>
        <dbReference type="EMBL" id="RID68707.1"/>
    </source>
</evidence>
<dbReference type="Gene3D" id="3.80.10.10">
    <property type="entry name" value="Ribonuclease Inhibitor"/>
    <property type="match status" value="1"/>
</dbReference>
<evidence type="ECO:0000259" key="1">
    <source>
        <dbReference type="SMART" id="SM00579"/>
    </source>
</evidence>
<name>A0A397ZSY6_BRACM</name>
<dbReference type="SMART" id="SM00579">
    <property type="entry name" value="FBD"/>
    <property type="match status" value="1"/>
</dbReference>
<organism evidence="2 3">
    <name type="scientific">Brassica campestris</name>
    <name type="common">Field mustard</name>
    <dbReference type="NCBI Taxonomy" id="3711"/>
    <lineage>
        <taxon>Eukaryota</taxon>
        <taxon>Viridiplantae</taxon>
        <taxon>Streptophyta</taxon>
        <taxon>Embryophyta</taxon>
        <taxon>Tracheophyta</taxon>
        <taxon>Spermatophyta</taxon>
        <taxon>Magnoliopsida</taxon>
        <taxon>eudicotyledons</taxon>
        <taxon>Gunneridae</taxon>
        <taxon>Pentapetalae</taxon>
        <taxon>rosids</taxon>
        <taxon>malvids</taxon>
        <taxon>Brassicales</taxon>
        <taxon>Brassicaceae</taxon>
        <taxon>Brassiceae</taxon>
        <taxon>Brassica</taxon>
    </lineage>
</organism>
<dbReference type="InterPro" id="IPR032675">
    <property type="entry name" value="LRR_dom_sf"/>
</dbReference>
<dbReference type="Pfam" id="PF00646">
    <property type="entry name" value="F-box"/>
    <property type="match status" value="1"/>
</dbReference>
<dbReference type="SUPFAM" id="SSF52047">
    <property type="entry name" value="RNI-like"/>
    <property type="match status" value="1"/>
</dbReference>
<dbReference type="Gene3D" id="1.20.1280.50">
    <property type="match status" value="1"/>
</dbReference>
<dbReference type="CDD" id="cd22160">
    <property type="entry name" value="F-box_AtFBL13-like"/>
    <property type="match status" value="1"/>
</dbReference>
<dbReference type="InterPro" id="IPR036047">
    <property type="entry name" value="F-box-like_dom_sf"/>
</dbReference>
<dbReference type="InterPro" id="IPR053781">
    <property type="entry name" value="F-box_AtFBL13-like"/>
</dbReference>
<evidence type="ECO:0000313" key="3">
    <source>
        <dbReference type="Proteomes" id="UP000264353"/>
    </source>
</evidence>
<dbReference type="PANTHER" id="PTHR31900">
    <property type="entry name" value="F-BOX/RNI SUPERFAMILY PROTEIN-RELATED"/>
    <property type="match status" value="1"/>
</dbReference>
<dbReference type="PANTHER" id="PTHR31900:SF25">
    <property type="entry name" value="FBD DOMAIN-CONTAINING PROTEIN"/>
    <property type="match status" value="1"/>
</dbReference>
<dbReference type="InterPro" id="IPR001810">
    <property type="entry name" value="F-box_dom"/>
</dbReference>
<feature type="domain" description="FBD" evidence="1">
    <location>
        <begin position="294"/>
        <end position="367"/>
    </location>
</feature>
<sequence>MNGYLLNQVLGISRLGAYSSSSVREGGKDLISSLPEPLLVHILSFLTTEHAVWTSVLSSRWRHLWKWVPRLELDSFDFTNDKVCVDFIHKFLAFQGKYYLREFKLTIDHDEFDRDSEVSLYEPCLGRVDMRKLERFQVQNRFGRGAFDDFRTRLTLSACEALVCLKLHFVSLNEFESLSLPCLKIMFLEDVVLPNDAAAEALISSSPVLEVLKISLSRDDFVVALQLYVTRLRATMRLNASPELLPVVLESCPNLKHLTLVTILAFKLFKVLRSELFFDYPVRWLSEFSTLLPRCLVSSLESVEMESPVTEVATELDLARYFMKNSTTLKKLVLRLDQSSGEQHKPGVLEQLKKYSRRFGSSQFEVLPVVLTPNPLPPGYVYVKSDRF</sequence>